<comment type="caution">
    <text evidence="2">The sequence shown here is derived from an EMBL/GenBank/DDBJ whole genome shotgun (WGS) entry which is preliminary data.</text>
</comment>
<evidence type="ECO:0000313" key="3">
    <source>
        <dbReference type="Proteomes" id="UP000727993"/>
    </source>
</evidence>
<reference evidence="2 3" key="1">
    <citation type="submission" date="2020-10" db="EMBL/GenBank/DDBJ databases">
        <title>Connecting structure to function with the recovery of over 1000 high-quality activated sludge metagenome-assembled genomes encoding full-length rRNA genes using long-read sequencing.</title>
        <authorList>
            <person name="Singleton C.M."/>
            <person name="Petriglieri F."/>
            <person name="Kristensen J.M."/>
            <person name="Kirkegaard R.H."/>
            <person name="Michaelsen T.Y."/>
            <person name="Andersen M.H."/>
            <person name="Karst S.M."/>
            <person name="Dueholm M.S."/>
            <person name="Nielsen P.H."/>
            <person name="Albertsen M."/>
        </authorList>
    </citation>
    <scope>NUCLEOTIDE SEQUENCE [LARGE SCALE GENOMIC DNA]</scope>
    <source>
        <strain evidence="2">Lyne_18-Q3-R50-59_MAXAC.006</strain>
    </source>
</reference>
<feature type="compositionally biased region" description="Low complexity" evidence="1">
    <location>
        <begin position="63"/>
        <end position="91"/>
    </location>
</feature>
<proteinExistence type="predicted"/>
<feature type="compositionally biased region" description="Polar residues" evidence="1">
    <location>
        <begin position="40"/>
        <end position="62"/>
    </location>
</feature>
<sequence length="189" mass="19884">MNPHPSSPADRIKRAFSLAAVTNRAMVAALALVMLGAASCSNGTDQESSGTTSEQVATSTVETSTTLGDAQTTTAQDAATTTAAETSTTVADGASTSSKPSKECQDLEERDDGRYDLGDAGTVVVARNGSTLELVEVIEADGWTVDVDDDDDDEVEVEVELRSDDGTKVEFEAEIEDGDRLEIEVCTRR</sequence>
<dbReference type="Proteomes" id="UP000727993">
    <property type="component" value="Unassembled WGS sequence"/>
</dbReference>
<dbReference type="AlphaFoldDB" id="A0A936NDR7"/>
<feature type="region of interest" description="Disordered" evidence="1">
    <location>
        <begin position="40"/>
        <end position="115"/>
    </location>
</feature>
<evidence type="ECO:0000313" key="2">
    <source>
        <dbReference type="EMBL" id="MBK9297533.1"/>
    </source>
</evidence>
<gene>
    <name evidence="2" type="ORF">IPN02_12015</name>
</gene>
<protein>
    <submittedName>
        <fullName evidence="2">Uncharacterized protein</fullName>
    </submittedName>
</protein>
<dbReference type="EMBL" id="JADJZA010000007">
    <property type="protein sequence ID" value="MBK9297533.1"/>
    <property type="molecule type" value="Genomic_DNA"/>
</dbReference>
<organism evidence="2 3">
    <name type="scientific">Candidatus Neomicrothrix subdominans</name>
    <dbReference type="NCBI Taxonomy" id="2954438"/>
    <lineage>
        <taxon>Bacteria</taxon>
        <taxon>Bacillati</taxon>
        <taxon>Actinomycetota</taxon>
        <taxon>Acidimicrobiia</taxon>
        <taxon>Acidimicrobiales</taxon>
        <taxon>Microthrixaceae</taxon>
        <taxon>Candidatus Neomicrothrix</taxon>
    </lineage>
</organism>
<accession>A0A936NDR7</accession>
<evidence type="ECO:0000256" key="1">
    <source>
        <dbReference type="SAM" id="MobiDB-lite"/>
    </source>
</evidence>
<feature type="compositionally biased region" description="Basic and acidic residues" evidence="1">
    <location>
        <begin position="100"/>
        <end position="115"/>
    </location>
</feature>
<name>A0A936NDR7_9ACTN</name>